<accession>A0ABS2JAQ7</accession>
<evidence type="ECO:0000313" key="2">
    <source>
        <dbReference type="Proteomes" id="UP000809587"/>
    </source>
</evidence>
<evidence type="ECO:0000313" key="1">
    <source>
        <dbReference type="EMBL" id="MBM7083597.1"/>
    </source>
</evidence>
<comment type="caution">
    <text evidence="1">The sequence shown here is derived from an EMBL/GenBank/DDBJ whole genome shotgun (WGS) entry which is preliminary data.</text>
</comment>
<proteinExistence type="predicted"/>
<reference evidence="1 2" key="1">
    <citation type="submission" date="2021-02" db="EMBL/GenBank/DDBJ databases">
        <authorList>
            <person name="Lee D.-H."/>
        </authorList>
    </citation>
    <scope>NUCLEOTIDE SEQUENCE [LARGE SCALE GENOMIC DNA]</scope>
    <source>
        <strain evidence="1 2">MMS20-R2-29</strain>
    </source>
</reference>
<protein>
    <submittedName>
        <fullName evidence="1">Uncharacterized protein</fullName>
    </submittedName>
</protein>
<dbReference type="EMBL" id="JAFEUO010000003">
    <property type="protein sequence ID" value="MBM7083597.1"/>
    <property type="molecule type" value="Genomic_DNA"/>
</dbReference>
<gene>
    <name evidence="1" type="ORF">JQN84_13835</name>
</gene>
<name>A0ABS2JAQ7_9ACTN</name>
<dbReference type="Proteomes" id="UP000809587">
    <property type="component" value="Unassembled WGS sequence"/>
</dbReference>
<dbReference type="RefSeq" id="WP_204958737.1">
    <property type="nucleotide sequence ID" value="NZ_JAFEUO010000003.1"/>
</dbReference>
<organism evidence="1 2">
    <name type="scientific">Micromonospora humidisoli</name>
    <dbReference type="NCBI Taxonomy" id="2807622"/>
    <lineage>
        <taxon>Bacteria</taxon>
        <taxon>Bacillati</taxon>
        <taxon>Actinomycetota</taxon>
        <taxon>Actinomycetes</taxon>
        <taxon>Micromonosporales</taxon>
        <taxon>Micromonosporaceae</taxon>
        <taxon>Micromonospora</taxon>
    </lineage>
</organism>
<keyword evidence="2" id="KW-1185">Reference proteome</keyword>
<sequence length="71" mass="7451">MRLTITQTGTGAGFNLTVDQPVPSGLEPVPVEDARRGFQAILDALEASPEFSDGYGWVATTEQANITPSAS</sequence>